<dbReference type="SUPFAM" id="SSF89447">
    <property type="entry name" value="AbrB/MazE/MraZ-like"/>
    <property type="match status" value="1"/>
</dbReference>
<evidence type="ECO:0000256" key="5">
    <source>
        <dbReference type="ARBA" id="ARBA00023125"/>
    </source>
</evidence>
<dbReference type="Pfam" id="PF02381">
    <property type="entry name" value="MraZ"/>
    <property type="match status" value="2"/>
</dbReference>
<dbReference type="GO" id="GO:0000976">
    <property type="term" value="F:transcription cis-regulatory region binding"/>
    <property type="evidence" value="ECO:0007669"/>
    <property type="project" value="TreeGrafter"/>
</dbReference>
<sequence>MSRCLSGEYEHKLDAKGRLIMPLKLRSELGESFMVTKGIDCCLYVYGMTEWEEFVEKLNKLPMTNRTARAFKRGFLAGAVKCEPDAQGRILLSPKQREYAHIDKDVYVIGNGEKAEIWSKEEWDGPENMSDNQASMDELADELDALDFSF</sequence>
<comment type="similarity">
    <text evidence="7">Belongs to the MraZ family.</text>
</comment>
<dbReference type="CDD" id="cd16320">
    <property type="entry name" value="MraZ_N"/>
    <property type="match status" value="1"/>
</dbReference>
<evidence type="ECO:0000259" key="8">
    <source>
        <dbReference type="PROSITE" id="PS51740"/>
    </source>
</evidence>
<evidence type="ECO:0000256" key="3">
    <source>
        <dbReference type="ARBA" id="ARBA00022737"/>
    </source>
</evidence>
<evidence type="ECO:0000256" key="1">
    <source>
        <dbReference type="ARBA" id="ARBA00013860"/>
    </source>
</evidence>
<dbReference type="PROSITE" id="PS51740">
    <property type="entry name" value="SPOVT_ABRB"/>
    <property type="match status" value="2"/>
</dbReference>
<comment type="subunit">
    <text evidence="7">Forms oligomers.</text>
</comment>
<accession>A0AAI9K4G8</accession>
<organism evidence="9 10">
    <name type="scientific">Coprococcus eutactus</name>
    <dbReference type="NCBI Taxonomy" id="33043"/>
    <lineage>
        <taxon>Bacteria</taxon>
        <taxon>Bacillati</taxon>
        <taxon>Bacillota</taxon>
        <taxon>Clostridia</taxon>
        <taxon>Lachnospirales</taxon>
        <taxon>Lachnospiraceae</taxon>
        <taxon>Coprococcus</taxon>
    </lineage>
</organism>
<dbReference type="InterPro" id="IPR038619">
    <property type="entry name" value="MraZ_sf"/>
</dbReference>
<dbReference type="AlphaFoldDB" id="A0AAI9K4G8"/>
<gene>
    <name evidence="7 9" type="primary">mraZ</name>
    <name evidence="9" type="ORF">COEU31_12300</name>
</gene>
<reference evidence="9" key="1">
    <citation type="submission" date="2020-06" db="EMBL/GenBank/DDBJ databases">
        <title>Characterization of fructooligosaccharide metabolism and fructooligosaccharide-degrading enzymes in human commensal butyrate producers.</title>
        <authorList>
            <person name="Tanno H."/>
            <person name="Fujii T."/>
            <person name="Hirano K."/>
            <person name="Maeno S."/>
            <person name="Tonozuka T."/>
            <person name="Sakamoto M."/>
            <person name="Ohkuma M."/>
            <person name="Tochio T."/>
            <person name="Endo A."/>
        </authorList>
    </citation>
    <scope>NUCLEOTIDE SEQUENCE</scope>
    <source>
        <strain evidence="9">JCM 31265</strain>
    </source>
</reference>
<protein>
    <recommendedName>
        <fullName evidence="1 7">Transcriptional regulator MraZ</fullName>
    </recommendedName>
</protein>
<proteinExistence type="inferred from homology"/>
<evidence type="ECO:0000256" key="6">
    <source>
        <dbReference type="ARBA" id="ARBA00023163"/>
    </source>
</evidence>
<dbReference type="GO" id="GO:0003700">
    <property type="term" value="F:DNA-binding transcription factor activity"/>
    <property type="evidence" value="ECO:0007669"/>
    <property type="project" value="UniProtKB-UniRule"/>
</dbReference>
<comment type="caution">
    <text evidence="9">The sequence shown here is derived from an EMBL/GenBank/DDBJ whole genome shotgun (WGS) entry which is preliminary data.</text>
</comment>
<dbReference type="InterPro" id="IPR035644">
    <property type="entry name" value="MraZ_C"/>
</dbReference>
<dbReference type="HAMAP" id="MF_01008">
    <property type="entry name" value="MraZ"/>
    <property type="match status" value="1"/>
</dbReference>
<dbReference type="InterPro" id="IPR007159">
    <property type="entry name" value="SpoVT-AbrB_dom"/>
</dbReference>
<dbReference type="NCBIfam" id="TIGR00242">
    <property type="entry name" value="division/cell wall cluster transcriptional repressor MraZ"/>
    <property type="match status" value="1"/>
</dbReference>
<evidence type="ECO:0000313" key="9">
    <source>
        <dbReference type="EMBL" id="GFO94184.1"/>
    </source>
</evidence>
<evidence type="ECO:0000256" key="7">
    <source>
        <dbReference type="HAMAP-Rule" id="MF_01008"/>
    </source>
</evidence>
<dbReference type="GO" id="GO:2000143">
    <property type="term" value="P:negative regulation of DNA-templated transcription initiation"/>
    <property type="evidence" value="ECO:0007669"/>
    <property type="project" value="TreeGrafter"/>
</dbReference>
<evidence type="ECO:0000256" key="4">
    <source>
        <dbReference type="ARBA" id="ARBA00023015"/>
    </source>
</evidence>
<dbReference type="GO" id="GO:0005737">
    <property type="term" value="C:cytoplasm"/>
    <property type="evidence" value="ECO:0007669"/>
    <property type="project" value="UniProtKB-UniRule"/>
</dbReference>
<dbReference type="InterPro" id="IPR037914">
    <property type="entry name" value="SpoVT-AbrB_sf"/>
</dbReference>
<dbReference type="Gene3D" id="3.40.1550.20">
    <property type="entry name" value="Transcriptional regulator MraZ domain"/>
    <property type="match status" value="1"/>
</dbReference>
<keyword evidence="5 7" id="KW-0238">DNA-binding</keyword>
<evidence type="ECO:0000313" key="10">
    <source>
        <dbReference type="Proteomes" id="UP000660047"/>
    </source>
</evidence>
<dbReference type="RefSeq" id="WP_015533171.1">
    <property type="nucleotide sequence ID" value="NZ_BLYL01000005.1"/>
</dbReference>
<dbReference type="InterPro" id="IPR003444">
    <property type="entry name" value="MraZ"/>
</dbReference>
<keyword evidence="4 7" id="KW-0805">Transcription regulation</keyword>
<dbReference type="PANTHER" id="PTHR34701:SF1">
    <property type="entry name" value="TRANSCRIPTIONAL REGULATOR MRAZ"/>
    <property type="match status" value="1"/>
</dbReference>
<dbReference type="EMBL" id="BLYL01000005">
    <property type="protein sequence ID" value="GFO94184.1"/>
    <property type="molecule type" value="Genomic_DNA"/>
</dbReference>
<dbReference type="PANTHER" id="PTHR34701">
    <property type="entry name" value="TRANSCRIPTIONAL REGULATOR MRAZ"/>
    <property type="match status" value="1"/>
</dbReference>
<keyword evidence="6 7" id="KW-0804">Transcription</keyword>
<dbReference type="InterPro" id="IPR020603">
    <property type="entry name" value="MraZ_dom"/>
</dbReference>
<dbReference type="Proteomes" id="UP000660047">
    <property type="component" value="Unassembled WGS sequence"/>
</dbReference>
<dbReference type="GO" id="GO:0009295">
    <property type="term" value="C:nucleoid"/>
    <property type="evidence" value="ECO:0007669"/>
    <property type="project" value="UniProtKB-SubCell"/>
</dbReference>
<dbReference type="CDD" id="cd16321">
    <property type="entry name" value="MraZ_C"/>
    <property type="match status" value="1"/>
</dbReference>
<name>A0AAI9K4G8_9FIRM</name>
<evidence type="ECO:0000256" key="2">
    <source>
        <dbReference type="ARBA" id="ARBA00022490"/>
    </source>
</evidence>
<keyword evidence="3" id="KW-0677">Repeat</keyword>
<keyword evidence="2 7" id="KW-0963">Cytoplasm</keyword>
<comment type="subcellular location">
    <subcellularLocation>
        <location evidence="7">Cytoplasm</location>
        <location evidence="7">Nucleoid</location>
    </subcellularLocation>
</comment>
<dbReference type="InterPro" id="IPR035642">
    <property type="entry name" value="MraZ_N"/>
</dbReference>
<feature type="domain" description="SpoVT-AbrB" evidence="8">
    <location>
        <begin position="8"/>
        <end position="50"/>
    </location>
</feature>
<feature type="domain" description="SpoVT-AbrB" evidence="8">
    <location>
        <begin position="79"/>
        <end position="122"/>
    </location>
</feature>